<comment type="similarity">
    <text evidence="4">Belongs to the protein kinase superfamily. CMGC Ser/Thr protein kinase family. MAP kinase subfamily.</text>
</comment>
<dbReference type="InterPro" id="IPR017441">
    <property type="entry name" value="Protein_kinase_ATP_BS"/>
</dbReference>
<dbReference type="FunFam" id="1.10.510.10:FF:000136">
    <property type="entry name" value="mitogen-activated protein kinase 6"/>
    <property type="match status" value="1"/>
</dbReference>
<dbReference type="GO" id="GO:0005524">
    <property type="term" value="F:ATP binding"/>
    <property type="evidence" value="ECO:0007669"/>
    <property type="project" value="UniProtKB-UniRule"/>
</dbReference>
<evidence type="ECO:0000256" key="1">
    <source>
        <dbReference type="ARBA" id="ARBA00001946"/>
    </source>
</evidence>
<dbReference type="EC" id="2.7.11.24" evidence="5"/>
<dbReference type="InterPro" id="IPR008350">
    <property type="entry name" value="MAPK_ERK3/4"/>
</dbReference>
<evidence type="ECO:0000256" key="7">
    <source>
        <dbReference type="ARBA" id="ARBA00022527"/>
    </source>
</evidence>
<evidence type="ECO:0000256" key="9">
    <source>
        <dbReference type="ARBA" id="ARBA00022679"/>
    </source>
</evidence>
<evidence type="ECO:0000256" key="18">
    <source>
        <dbReference type="ARBA" id="ARBA00076119"/>
    </source>
</evidence>
<evidence type="ECO:0000256" key="19">
    <source>
        <dbReference type="PROSITE-ProRule" id="PRU10141"/>
    </source>
</evidence>
<accession>A0AAZ3QQR0</accession>
<dbReference type="Gene3D" id="1.10.510.10">
    <property type="entry name" value="Transferase(Phosphotransferase) domain 1"/>
    <property type="match status" value="1"/>
</dbReference>
<feature type="binding site" evidence="19">
    <location>
        <position position="50"/>
    </location>
    <ligand>
        <name>ATP</name>
        <dbReference type="ChEBI" id="CHEBI:30616"/>
    </ligand>
</feature>
<reference evidence="23" key="1">
    <citation type="journal article" date="2018" name="PLoS ONE">
        <title>Chinook salmon (Oncorhynchus tshawytscha) genome and transcriptome.</title>
        <authorList>
            <person name="Christensen K.A."/>
            <person name="Leong J.S."/>
            <person name="Sakhrani D."/>
            <person name="Biagi C.A."/>
            <person name="Minkley D.R."/>
            <person name="Withler R.E."/>
            <person name="Rondeau E.B."/>
            <person name="Koop B.F."/>
            <person name="Devlin R.H."/>
        </authorList>
    </citation>
    <scope>NUCLEOTIDE SEQUENCE [LARGE SCALE GENOMIC DNA]</scope>
</reference>
<keyword evidence="12 19" id="KW-0067">ATP-binding</keyword>
<dbReference type="AlphaFoldDB" id="A0AAZ3QQR0"/>
<protein>
    <recommendedName>
        <fullName evidence="17">Mitogen-activated protein kinase 4</fullName>
        <ecNumber evidence="5">2.7.11.24</ecNumber>
    </recommendedName>
    <alternativeName>
        <fullName evidence="18">Extracellular signal-regulated kinase 4</fullName>
    </alternativeName>
</protein>
<evidence type="ECO:0000256" key="15">
    <source>
        <dbReference type="ARBA" id="ARBA00047592"/>
    </source>
</evidence>
<evidence type="ECO:0000259" key="21">
    <source>
        <dbReference type="PROSITE" id="PS50011"/>
    </source>
</evidence>
<keyword evidence="14" id="KW-0131">Cell cycle</keyword>
<dbReference type="SUPFAM" id="SSF56112">
    <property type="entry name" value="Protein kinase-like (PK-like)"/>
    <property type="match status" value="1"/>
</dbReference>
<evidence type="ECO:0000256" key="5">
    <source>
        <dbReference type="ARBA" id="ARBA00012411"/>
    </source>
</evidence>
<feature type="region of interest" description="Disordered" evidence="20">
    <location>
        <begin position="379"/>
        <end position="416"/>
    </location>
</feature>
<proteinExistence type="inferred from homology"/>
<evidence type="ECO:0000313" key="23">
    <source>
        <dbReference type="Proteomes" id="UP000694402"/>
    </source>
</evidence>
<organism evidence="22 23">
    <name type="scientific">Oncorhynchus tshawytscha</name>
    <name type="common">Chinook salmon</name>
    <name type="synonym">Salmo tshawytscha</name>
    <dbReference type="NCBI Taxonomy" id="74940"/>
    <lineage>
        <taxon>Eukaryota</taxon>
        <taxon>Metazoa</taxon>
        <taxon>Chordata</taxon>
        <taxon>Craniata</taxon>
        <taxon>Vertebrata</taxon>
        <taxon>Euteleostomi</taxon>
        <taxon>Actinopterygii</taxon>
        <taxon>Neopterygii</taxon>
        <taxon>Teleostei</taxon>
        <taxon>Protacanthopterygii</taxon>
        <taxon>Salmoniformes</taxon>
        <taxon>Salmonidae</taxon>
        <taxon>Salmoninae</taxon>
        <taxon>Oncorhynchus</taxon>
    </lineage>
</organism>
<keyword evidence="6" id="KW-0963">Cytoplasm</keyword>
<evidence type="ECO:0000256" key="14">
    <source>
        <dbReference type="ARBA" id="ARBA00023306"/>
    </source>
</evidence>
<dbReference type="PROSITE" id="PS00107">
    <property type="entry name" value="PROTEIN_KINASE_ATP"/>
    <property type="match status" value="1"/>
</dbReference>
<evidence type="ECO:0000256" key="17">
    <source>
        <dbReference type="ARBA" id="ARBA00071825"/>
    </source>
</evidence>
<keyword evidence="13" id="KW-0539">Nucleus</keyword>
<dbReference type="PROSITE" id="PS00108">
    <property type="entry name" value="PROTEIN_KINASE_ST"/>
    <property type="match status" value="1"/>
</dbReference>
<evidence type="ECO:0000256" key="3">
    <source>
        <dbReference type="ARBA" id="ARBA00004496"/>
    </source>
</evidence>
<evidence type="ECO:0000256" key="16">
    <source>
        <dbReference type="ARBA" id="ARBA00048312"/>
    </source>
</evidence>
<comment type="catalytic activity">
    <reaction evidence="15">
        <text>L-threonyl-[protein] + ATP = O-phospho-L-threonyl-[protein] + ADP + H(+)</text>
        <dbReference type="Rhea" id="RHEA:46608"/>
        <dbReference type="Rhea" id="RHEA-COMP:11060"/>
        <dbReference type="Rhea" id="RHEA-COMP:11605"/>
        <dbReference type="ChEBI" id="CHEBI:15378"/>
        <dbReference type="ChEBI" id="CHEBI:30013"/>
        <dbReference type="ChEBI" id="CHEBI:30616"/>
        <dbReference type="ChEBI" id="CHEBI:61977"/>
        <dbReference type="ChEBI" id="CHEBI:456216"/>
        <dbReference type="EC" id="2.7.11.24"/>
    </reaction>
</comment>
<keyword evidence="10 19" id="KW-0547">Nucleotide-binding</keyword>
<evidence type="ECO:0000256" key="4">
    <source>
        <dbReference type="ARBA" id="ARBA00008832"/>
    </source>
</evidence>
<dbReference type="GO" id="GO:0005737">
    <property type="term" value="C:cytoplasm"/>
    <property type="evidence" value="ECO:0007669"/>
    <property type="project" value="UniProtKB-SubCell"/>
</dbReference>
<reference evidence="22" key="2">
    <citation type="submission" date="2025-08" db="UniProtKB">
        <authorList>
            <consortium name="Ensembl"/>
        </authorList>
    </citation>
    <scope>IDENTIFICATION</scope>
</reference>
<dbReference type="GO" id="GO:0004707">
    <property type="term" value="F:MAP kinase activity"/>
    <property type="evidence" value="ECO:0007669"/>
    <property type="project" value="UniProtKB-EC"/>
</dbReference>
<dbReference type="PANTHER" id="PTHR24055">
    <property type="entry name" value="MITOGEN-ACTIVATED PROTEIN KINASE"/>
    <property type="match status" value="1"/>
</dbReference>
<reference evidence="22" key="3">
    <citation type="submission" date="2025-09" db="UniProtKB">
        <authorList>
            <consortium name="Ensembl"/>
        </authorList>
    </citation>
    <scope>IDENTIFICATION</scope>
</reference>
<evidence type="ECO:0000256" key="13">
    <source>
        <dbReference type="ARBA" id="ARBA00023242"/>
    </source>
</evidence>
<feature type="region of interest" description="Disordered" evidence="20">
    <location>
        <begin position="718"/>
        <end position="741"/>
    </location>
</feature>
<evidence type="ECO:0000256" key="2">
    <source>
        <dbReference type="ARBA" id="ARBA00004123"/>
    </source>
</evidence>
<dbReference type="SMART" id="SM00220">
    <property type="entry name" value="S_TKc"/>
    <property type="match status" value="1"/>
</dbReference>
<dbReference type="PRINTS" id="PR01771">
    <property type="entry name" value="ERK3ERK4MAPK"/>
</dbReference>
<comment type="cofactor">
    <cofactor evidence="1">
        <name>Mg(2+)</name>
        <dbReference type="ChEBI" id="CHEBI:18420"/>
    </cofactor>
</comment>
<dbReference type="InterPro" id="IPR011009">
    <property type="entry name" value="Kinase-like_dom_sf"/>
</dbReference>
<sequence length="808" mass="90965">MAEKFESLMNIHGFDLGPRYMDLKPLGYGGNGLVFSAIDTDCDKRVAVKKIILTDPQSVKHALREIKIIRRLDHDNTVKVFETLGPSGRHLTEDIVSLTEVNSVYIVQEYMETDLCQLLERGLLSEDHARLFMYQLLRGLKYIHSANVLHRDLKPANLFVNTEDLVLKIGDFGLARIMDPHYSHKGHLSEGLVTKWYRSPRLLLSPNNYTKAIDMWAAGCIFTEMLTGKTLFAGAHELEQMQLILESIPVLREEDRQELHSVIPVFIHGDMSQPHNPLAKLLPDVSPQALDFLQKILTFNPMDRLTAEEALAHPYMSDYSFPLDEPVSLHPFHIEDEVDDILLMDEGHSHTWDSRYRDSQLSEGDWHLHTHSILDTDEVQVDPRALSDQTDEEEVQVDPRALSDQTDEEEVQVDPRKYADGDREILDDPSYGYSSLFTPERSWPDPDDEHFDLHHENKYCDLECSHTCNYKVVSPSYLDNLIWRDSEVNHYYEPKLIIDLSNWKEQQSKEKQAQAAGRDKEHKAQKSKCEKNGLVKAQMVLQVEKSPVEKDSQQEKNQTQTTQQNQGFDFDSFIAGTIKLSLRTEPSDVGLLGDVGLLSEVGVGLLSEVGLLNELNSSVSQLEAPRSGSMSKTISQEKEEKCLVNFAQVSITVGTAGSGARPAHPWESFGGGERVEERRGGCLMDGAGRWDVGKEEQLQKDSCYTSYLDRLFSRKDEGSGESAASAADTPEPEPSDVGVERERDEGGFLARSGEIMFNMQLDSLALPGFDATTDVPLKSIQASLAPSTVKCSPQIAHTTYSSFFKHLN</sequence>
<evidence type="ECO:0000256" key="20">
    <source>
        <dbReference type="SAM" id="MobiDB-lite"/>
    </source>
</evidence>
<dbReference type="GO" id="GO:0005634">
    <property type="term" value="C:nucleus"/>
    <property type="evidence" value="ECO:0007669"/>
    <property type="project" value="UniProtKB-SubCell"/>
</dbReference>
<comment type="catalytic activity">
    <reaction evidence="16">
        <text>L-seryl-[protein] + ATP = O-phospho-L-seryl-[protein] + ADP + H(+)</text>
        <dbReference type="Rhea" id="RHEA:17989"/>
        <dbReference type="Rhea" id="RHEA-COMP:9863"/>
        <dbReference type="Rhea" id="RHEA-COMP:11604"/>
        <dbReference type="ChEBI" id="CHEBI:15378"/>
        <dbReference type="ChEBI" id="CHEBI:29999"/>
        <dbReference type="ChEBI" id="CHEBI:30616"/>
        <dbReference type="ChEBI" id="CHEBI:83421"/>
        <dbReference type="ChEBI" id="CHEBI:456216"/>
        <dbReference type="EC" id="2.7.11.24"/>
    </reaction>
</comment>
<feature type="region of interest" description="Disordered" evidence="20">
    <location>
        <begin position="546"/>
        <end position="565"/>
    </location>
</feature>
<dbReference type="FunFam" id="3.30.200.20:FF:000281">
    <property type="entry name" value="Mitogen-activated protein kinase 4"/>
    <property type="match status" value="1"/>
</dbReference>
<dbReference type="PROSITE" id="PS50011">
    <property type="entry name" value="PROTEIN_KINASE_DOM"/>
    <property type="match status" value="1"/>
</dbReference>
<dbReference type="GeneTree" id="ENSGT00940000154351"/>
<evidence type="ECO:0000256" key="11">
    <source>
        <dbReference type="ARBA" id="ARBA00022777"/>
    </source>
</evidence>
<evidence type="ECO:0000256" key="6">
    <source>
        <dbReference type="ARBA" id="ARBA00022490"/>
    </source>
</evidence>
<keyword evidence="7" id="KW-0723">Serine/threonine-protein kinase</keyword>
<dbReference type="InterPro" id="IPR000719">
    <property type="entry name" value="Prot_kinase_dom"/>
</dbReference>
<dbReference type="Ensembl" id="ENSOTST00005133102.1">
    <property type="protein sequence ID" value="ENSOTSP00005130585.1"/>
    <property type="gene ID" value="ENSOTSG00005063454.1"/>
</dbReference>
<evidence type="ECO:0000256" key="12">
    <source>
        <dbReference type="ARBA" id="ARBA00022840"/>
    </source>
</evidence>
<dbReference type="CDD" id="cd07854">
    <property type="entry name" value="STKc_MAPK4_6"/>
    <property type="match status" value="1"/>
</dbReference>
<feature type="region of interest" description="Disordered" evidence="20">
    <location>
        <begin position="509"/>
        <end position="528"/>
    </location>
</feature>
<evidence type="ECO:0000313" key="22">
    <source>
        <dbReference type="Ensembl" id="ENSOTSP00005130585.1"/>
    </source>
</evidence>
<comment type="subcellular location">
    <subcellularLocation>
        <location evidence="3">Cytoplasm</location>
    </subcellularLocation>
    <subcellularLocation>
        <location evidence="2">Nucleus</location>
    </subcellularLocation>
</comment>
<gene>
    <name evidence="22" type="primary">MAPK6</name>
</gene>
<dbReference type="InterPro" id="IPR008271">
    <property type="entry name" value="Ser/Thr_kinase_AS"/>
</dbReference>
<feature type="compositionally biased region" description="Low complexity" evidence="20">
    <location>
        <begin position="555"/>
        <end position="565"/>
    </location>
</feature>
<keyword evidence="11" id="KW-0418">Kinase</keyword>
<evidence type="ECO:0000256" key="10">
    <source>
        <dbReference type="ARBA" id="ARBA00022741"/>
    </source>
</evidence>
<feature type="domain" description="Protein kinase" evidence="21">
    <location>
        <begin position="20"/>
        <end position="316"/>
    </location>
</feature>
<dbReference type="Pfam" id="PF00069">
    <property type="entry name" value="Pkinase"/>
    <property type="match status" value="1"/>
</dbReference>
<keyword evidence="9" id="KW-0808">Transferase</keyword>
<name>A0AAZ3QQR0_ONCTS</name>
<evidence type="ECO:0000256" key="8">
    <source>
        <dbReference type="ARBA" id="ARBA00022553"/>
    </source>
</evidence>
<dbReference type="InterPro" id="IPR050117">
    <property type="entry name" value="MAPK"/>
</dbReference>
<dbReference type="Proteomes" id="UP000694402">
    <property type="component" value="Unassembled WGS sequence"/>
</dbReference>
<keyword evidence="23" id="KW-1185">Reference proteome</keyword>
<keyword evidence="8" id="KW-0597">Phosphoprotein</keyword>
<dbReference type="Gene3D" id="3.30.200.20">
    <property type="entry name" value="Phosphorylase Kinase, domain 1"/>
    <property type="match status" value="1"/>
</dbReference>